<proteinExistence type="predicted"/>
<name>A0A813Y551_9BILA</name>
<reference evidence="1" key="1">
    <citation type="submission" date="2021-02" db="EMBL/GenBank/DDBJ databases">
        <authorList>
            <person name="Nowell W R."/>
        </authorList>
    </citation>
    <scope>NUCLEOTIDE SEQUENCE</scope>
</reference>
<gene>
    <name evidence="2" type="ORF">JBS370_LOCUS5146</name>
    <name evidence="1" type="ORF">ZHD862_LOCUS6276</name>
</gene>
<evidence type="ECO:0000313" key="2">
    <source>
        <dbReference type="EMBL" id="CAF3628234.1"/>
    </source>
</evidence>
<dbReference type="AlphaFoldDB" id="A0A813Y551"/>
<evidence type="ECO:0000313" key="1">
    <source>
        <dbReference type="EMBL" id="CAF0878834.1"/>
    </source>
</evidence>
<accession>A0A813Y551</accession>
<sequence length="225" mass="25530">MVTFSDEVKTCSCCGKSSSQKEIMSYTTFGQPDLDLRPPPMKRDTMFAWIQYCSHCGYCSHDISDQKGVSRKEIIESSDYQAQLSSNDNPSLANQFLCHSILLEHENSLVEAAWQALRAAWACDDAKNEQGAVHSRLRAVKLIDDSRSANLEFSKQLGLDRCIEADALRRTGELQRAKELLQHTQGGEEEIIKTLFKFQLHLIESNDTRCYTIADAQKYHDTNKE</sequence>
<dbReference type="Proteomes" id="UP000663836">
    <property type="component" value="Unassembled WGS sequence"/>
</dbReference>
<protein>
    <recommendedName>
        <fullName evidence="4">DUF2225 domain-containing protein</fullName>
    </recommendedName>
</protein>
<organism evidence="1 3">
    <name type="scientific">Rotaria sordida</name>
    <dbReference type="NCBI Taxonomy" id="392033"/>
    <lineage>
        <taxon>Eukaryota</taxon>
        <taxon>Metazoa</taxon>
        <taxon>Spiralia</taxon>
        <taxon>Gnathifera</taxon>
        <taxon>Rotifera</taxon>
        <taxon>Eurotatoria</taxon>
        <taxon>Bdelloidea</taxon>
        <taxon>Philodinida</taxon>
        <taxon>Philodinidae</taxon>
        <taxon>Rotaria</taxon>
    </lineage>
</organism>
<dbReference type="EMBL" id="CAJNOT010000175">
    <property type="protein sequence ID" value="CAF0878834.1"/>
    <property type="molecule type" value="Genomic_DNA"/>
</dbReference>
<evidence type="ECO:0000313" key="3">
    <source>
        <dbReference type="Proteomes" id="UP000663864"/>
    </source>
</evidence>
<dbReference type="Proteomes" id="UP000663864">
    <property type="component" value="Unassembled WGS sequence"/>
</dbReference>
<comment type="caution">
    <text evidence="1">The sequence shown here is derived from an EMBL/GenBank/DDBJ whole genome shotgun (WGS) entry which is preliminary data.</text>
</comment>
<evidence type="ECO:0008006" key="4">
    <source>
        <dbReference type="Google" id="ProtNLM"/>
    </source>
</evidence>
<dbReference type="EMBL" id="CAJOBD010000260">
    <property type="protein sequence ID" value="CAF3628234.1"/>
    <property type="molecule type" value="Genomic_DNA"/>
</dbReference>